<dbReference type="Proteomes" id="UP000578697">
    <property type="component" value="Unassembled WGS sequence"/>
</dbReference>
<gene>
    <name evidence="2" type="ORF">HNP77_002359</name>
</gene>
<feature type="chain" id="PRO_5032822526" evidence="1">
    <location>
        <begin position="22"/>
        <end position="412"/>
    </location>
</feature>
<dbReference type="AlphaFoldDB" id="A0A840SGV4"/>
<proteinExistence type="predicted"/>
<comment type="caution">
    <text evidence="2">The sequence shown here is derived from an EMBL/GenBank/DDBJ whole genome shotgun (WGS) entry which is preliminary data.</text>
</comment>
<feature type="signal peptide" evidence="1">
    <location>
        <begin position="1"/>
        <end position="21"/>
    </location>
</feature>
<sequence>MKRFFSIIMLLSVFSYVQLFAQKTPYSSADKETQKVLKKVDKLIQKGQYQTAFGSLGADTNEYIIAKKIELCSKYFALSMMHTMFGFKDLEKGETLYDVRHAVSTSGEMTFNTVMYDPAAVVQKYIEANGEKPILDYALGLYYDDVIYRYSGNWLMSDEEIMNNALTYLRKAYDQDCYDGFSLSTLAFIYFSMDDIENAKLVYDKKDQEGYEFTADDNYNYSIVLWNSGELKKALKFSEKCIKGYSDNPEYQSDAYIITARIALAVPDYKKAESTLKKCESKYPEDYRIPLYRITLYGLQGNKQKTLNAADTLFAISPENPEVSQLIIENFVDAEVWTWLPEFFESNLVRYAENLSAKQNLLIHYAYILKQLGDYDRAVQAVAQAKEELVKDDSLSPEIENFLNRILETNQQ</sequence>
<dbReference type="RefSeq" id="WP_184653571.1">
    <property type="nucleotide sequence ID" value="NZ_JACHFR010000004.1"/>
</dbReference>
<dbReference type="Pfam" id="PF13181">
    <property type="entry name" value="TPR_8"/>
    <property type="match status" value="1"/>
</dbReference>
<evidence type="ECO:0000256" key="1">
    <source>
        <dbReference type="SAM" id="SignalP"/>
    </source>
</evidence>
<keyword evidence="3" id="KW-1185">Reference proteome</keyword>
<dbReference type="Gene3D" id="1.25.40.10">
    <property type="entry name" value="Tetratricopeptide repeat domain"/>
    <property type="match status" value="1"/>
</dbReference>
<dbReference type="EMBL" id="JACHFR010000004">
    <property type="protein sequence ID" value="MBB5219970.1"/>
    <property type="molecule type" value="Genomic_DNA"/>
</dbReference>
<dbReference type="InterPro" id="IPR011990">
    <property type="entry name" value="TPR-like_helical_dom_sf"/>
</dbReference>
<evidence type="ECO:0000313" key="2">
    <source>
        <dbReference type="EMBL" id="MBB5219970.1"/>
    </source>
</evidence>
<organism evidence="2 3">
    <name type="scientific">Treponema rectale</name>
    <dbReference type="NCBI Taxonomy" id="744512"/>
    <lineage>
        <taxon>Bacteria</taxon>
        <taxon>Pseudomonadati</taxon>
        <taxon>Spirochaetota</taxon>
        <taxon>Spirochaetia</taxon>
        <taxon>Spirochaetales</taxon>
        <taxon>Treponemataceae</taxon>
        <taxon>Treponema</taxon>
    </lineage>
</organism>
<evidence type="ECO:0000313" key="3">
    <source>
        <dbReference type="Proteomes" id="UP000578697"/>
    </source>
</evidence>
<dbReference type="InterPro" id="IPR019734">
    <property type="entry name" value="TPR_rpt"/>
</dbReference>
<accession>A0A840SGV4</accession>
<reference evidence="2 3" key="1">
    <citation type="submission" date="2020-08" db="EMBL/GenBank/DDBJ databases">
        <title>Genomic Encyclopedia of Type Strains, Phase IV (KMG-IV): sequencing the most valuable type-strain genomes for metagenomic binning, comparative biology and taxonomic classification.</title>
        <authorList>
            <person name="Goeker M."/>
        </authorList>
    </citation>
    <scope>NUCLEOTIDE SEQUENCE [LARGE SCALE GENOMIC DNA]</scope>
    <source>
        <strain evidence="2 3">DSM 103679</strain>
    </source>
</reference>
<dbReference type="SUPFAM" id="SSF48452">
    <property type="entry name" value="TPR-like"/>
    <property type="match status" value="1"/>
</dbReference>
<protein>
    <submittedName>
        <fullName evidence="2">Tetratricopeptide (TPR) repeat protein</fullName>
    </submittedName>
</protein>
<keyword evidence="1" id="KW-0732">Signal</keyword>
<name>A0A840SGV4_9SPIR</name>